<protein>
    <submittedName>
        <fullName evidence="2">Uncharacterized protein</fullName>
    </submittedName>
</protein>
<keyword evidence="3" id="KW-1185">Reference proteome</keyword>
<organism evidence="2 3">
    <name type="scientific">Claviceps purpurea (strain 20.1)</name>
    <name type="common">Ergot fungus</name>
    <name type="synonym">Sphacelia segetum</name>
    <dbReference type="NCBI Taxonomy" id="1111077"/>
    <lineage>
        <taxon>Eukaryota</taxon>
        <taxon>Fungi</taxon>
        <taxon>Dikarya</taxon>
        <taxon>Ascomycota</taxon>
        <taxon>Pezizomycotina</taxon>
        <taxon>Sordariomycetes</taxon>
        <taxon>Hypocreomycetidae</taxon>
        <taxon>Hypocreales</taxon>
        <taxon>Clavicipitaceae</taxon>
        <taxon>Claviceps</taxon>
    </lineage>
</organism>
<dbReference type="HOGENOM" id="CLU_2183678_0_0_1"/>
<evidence type="ECO:0000313" key="3">
    <source>
        <dbReference type="Proteomes" id="UP000016801"/>
    </source>
</evidence>
<dbReference type="AlphaFoldDB" id="M1W6Y8"/>
<dbReference type="EMBL" id="CAGA01000184">
    <property type="protein sequence ID" value="CCE34936.1"/>
    <property type="molecule type" value="Genomic_DNA"/>
</dbReference>
<name>M1W6Y8_CLAP2</name>
<proteinExistence type="predicted"/>
<dbReference type="VEuPathDB" id="FungiDB:CPUR_08875"/>
<sequence length="109" mass="12672">MGHYRHRRLKSRYRMEPVLTIQVPRKRQQSDRERLKKRIPNQKGQEVISSPEKMFGSSKSVRSGVRRPNGKVLIKKLPGGPTSTPEDKISDGGAKRVPTREKTKRKRER</sequence>
<evidence type="ECO:0000256" key="1">
    <source>
        <dbReference type="SAM" id="MobiDB-lite"/>
    </source>
</evidence>
<dbReference type="Proteomes" id="UP000016801">
    <property type="component" value="Unassembled WGS sequence"/>
</dbReference>
<evidence type="ECO:0000313" key="2">
    <source>
        <dbReference type="EMBL" id="CCE34936.1"/>
    </source>
</evidence>
<accession>M1W6Y8</accession>
<gene>
    <name evidence="2" type="ORF">CPUR_08875</name>
</gene>
<feature type="region of interest" description="Disordered" evidence="1">
    <location>
        <begin position="23"/>
        <end position="109"/>
    </location>
</feature>
<comment type="caution">
    <text evidence="2">The sequence shown here is derived from an EMBL/GenBank/DDBJ whole genome shotgun (WGS) entry which is preliminary data.</text>
</comment>
<feature type="compositionally biased region" description="Basic and acidic residues" evidence="1">
    <location>
        <begin position="85"/>
        <end position="101"/>
    </location>
</feature>
<reference evidence="2 3" key="1">
    <citation type="journal article" date="2013" name="PLoS Genet.">
        <title>Plant-symbiotic fungi as chemical engineers: Multi-genome analysis of the Clavicipitaceae reveals dynamics of alkaloid loci.</title>
        <authorList>
            <person name="Schardl C.L."/>
            <person name="Young C.A."/>
            <person name="Hesse U."/>
            <person name="Amyotte S.G."/>
            <person name="Andreeva K."/>
            <person name="Calie P.J."/>
            <person name="Fleetwood D.J."/>
            <person name="Haws D.C."/>
            <person name="Moore N."/>
            <person name="Oeser B."/>
            <person name="Panaccione D.G."/>
            <person name="Schweri K.K."/>
            <person name="Voisey C.R."/>
            <person name="Farman M.L."/>
            <person name="Jaromczyk J.W."/>
            <person name="Roe B.A."/>
            <person name="O'Sullivan D.M."/>
            <person name="Scott B."/>
            <person name="Tudzynski P."/>
            <person name="An Z."/>
            <person name="Arnaoudova E.G."/>
            <person name="Bullock C.T."/>
            <person name="Charlton N.D."/>
            <person name="Chen L."/>
            <person name="Cox M."/>
            <person name="Dinkins R.D."/>
            <person name="Florea S."/>
            <person name="Glenn A.E."/>
            <person name="Gordon A."/>
            <person name="Gueldener U."/>
            <person name="Harris D.R."/>
            <person name="Hollin W."/>
            <person name="Jaromczyk J."/>
            <person name="Johnson R.D."/>
            <person name="Khan A.K."/>
            <person name="Leistner E."/>
            <person name="Leuchtmann A."/>
            <person name="Li C."/>
            <person name="Liu J."/>
            <person name="Liu J."/>
            <person name="Liu M."/>
            <person name="Mace W."/>
            <person name="Machado C."/>
            <person name="Nagabhyru P."/>
            <person name="Pan J."/>
            <person name="Schmid J."/>
            <person name="Sugawara K."/>
            <person name="Steiner U."/>
            <person name="Takach J.E."/>
            <person name="Tanaka E."/>
            <person name="Webb J.S."/>
            <person name="Wilson E.V."/>
            <person name="Wiseman J.L."/>
            <person name="Yoshida R."/>
            <person name="Zeng Z."/>
        </authorList>
    </citation>
    <scope>NUCLEOTIDE SEQUENCE [LARGE SCALE GENOMIC DNA]</scope>
    <source>
        <strain evidence="2 3">20.1</strain>
    </source>
</reference>